<keyword evidence="4 7" id="KW-0812">Transmembrane</keyword>
<evidence type="ECO:0000256" key="7">
    <source>
        <dbReference type="RuleBase" id="RU369079"/>
    </source>
</evidence>
<feature type="compositionally biased region" description="Basic and acidic residues" evidence="8">
    <location>
        <begin position="1"/>
        <end position="29"/>
    </location>
</feature>
<comment type="subunit">
    <text evidence="7">The complex comprises the extracytoplasmic solute receptor protein and the two transmembrane proteins.</text>
</comment>
<sequence>MEAEERQANVHAELEEATPHPEPVPHAEDGIAGPRMGPLARGLALGGGALLLGIAALVTTSVALRTVTGAGITGDFEIVQLAAAIAAFCMFPLCVAVRGNIAVDTFTTRLPQRAQDALDGLWDVVFGLVAAILAWRLALGAADQFRSRVTLMMLPVPTWWAVAACAALMALLALTALVVGFRTWRKGA</sequence>
<protein>
    <recommendedName>
        <fullName evidence="7">TRAP transporter small permease protein</fullName>
    </recommendedName>
</protein>
<comment type="caution">
    <text evidence="10">The sequence shown here is derived from an EMBL/GenBank/DDBJ whole genome shotgun (WGS) entry which is preliminary data.</text>
</comment>
<evidence type="ECO:0000256" key="1">
    <source>
        <dbReference type="ARBA" id="ARBA00004651"/>
    </source>
</evidence>
<evidence type="ECO:0000256" key="6">
    <source>
        <dbReference type="ARBA" id="ARBA00023136"/>
    </source>
</evidence>
<evidence type="ECO:0000256" key="2">
    <source>
        <dbReference type="ARBA" id="ARBA00022448"/>
    </source>
</evidence>
<name>A0ABW0SCD3_9RHOB</name>
<comment type="similarity">
    <text evidence="7">Belongs to the TRAP transporter small permease family.</text>
</comment>
<feature type="transmembrane region" description="Helical" evidence="7">
    <location>
        <begin position="120"/>
        <end position="139"/>
    </location>
</feature>
<feature type="domain" description="Tripartite ATP-independent periplasmic transporters DctQ component" evidence="9">
    <location>
        <begin position="54"/>
        <end position="185"/>
    </location>
</feature>
<reference evidence="11" key="1">
    <citation type="journal article" date="2019" name="Int. J. Syst. Evol. Microbiol.">
        <title>The Global Catalogue of Microorganisms (GCM) 10K type strain sequencing project: providing services to taxonomists for standard genome sequencing and annotation.</title>
        <authorList>
            <consortium name="The Broad Institute Genomics Platform"/>
            <consortium name="The Broad Institute Genome Sequencing Center for Infectious Disease"/>
            <person name="Wu L."/>
            <person name="Ma J."/>
        </authorList>
    </citation>
    <scope>NUCLEOTIDE SEQUENCE [LARGE SCALE GENOMIC DNA]</scope>
    <source>
        <strain evidence="11">KACC 11588</strain>
    </source>
</reference>
<dbReference type="RefSeq" id="WP_209840701.1">
    <property type="nucleotide sequence ID" value="NZ_JAGGJP010000008.1"/>
</dbReference>
<evidence type="ECO:0000313" key="10">
    <source>
        <dbReference type="EMBL" id="MFC5566619.1"/>
    </source>
</evidence>
<feature type="transmembrane region" description="Helical" evidence="7">
    <location>
        <begin position="159"/>
        <end position="181"/>
    </location>
</feature>
<comment type="function">
    <text evidence="7">Part of the tripartite ATP-independent periplasmic (TRAP) transport system.</text>
</comment>
<feature type="transmembrane region" description="Helical" evidence="7">
    <location>
        <begin position="78"/>
        <end position="99"/>
    </location>
</feature>
<dbReference type="Proteomes" id="UP001596056">
    <property type="component" value="Unassembled WGS sequence"/>
</dbReference>
<evidence type="ECO:0000256" key="8">
    <source>
        <dbReference type="SAM" id="MobiDB-lite"/>
    </source>
</evidence>
<accession>A0ABW0SCD3</accession>
<feature type="transmembrane region" description="Helical" evidence="7">
    <location>
        <begin position="43"/>
        <end position="66"/>
    </location>
</feature>
<gene>
    <name evidence="10" type="ORF">ACFPOC_09340</name>
</gene>
<comment type="subcellular location">
    <subcellularLocation>
        <location evidence="7">Cell inner membrane</location>
        <topology evidence="7">Multi-pass membrane protein</topology>
    </subcellularLocation>
    <subcellularLocation>
        <location evidence="1">Cell membrane</location>
        <topology evidence="1">Multi-pass membrane protein</topology>
    </subcellularLocation>
</comment>
<keyword evidence="11" id="KW-1185">Reference proteome</keyword>
<evidence type="ECO:0000256" key="3">
    <source>
        <dbReference type="ARBA" id="ARBA00022475"/>
    </source>
</evidence>
<evidence type="ECO:0000313" key="11">
    <source>
        <dbReference type="Proteomes" id="UP001596056"/>
    </source>
</evidence>
<dbReference type="Pfam" id="PF04290">
    <property type="entry name" value="DctQ"/>
    <property type="match status" value="1"/>
</dbReference>
<dbReference type="InterPro" id="IPR055348">
    <property type="entry name" value="DctQ"/>
</dbReference>
<evidence type="ECO:0000256" key="5">
    <source>
        <dbReference type="ARBA" id="ARBA00022989"/>
    </source>
</evidence>
<keyword evidence="2 7" id="KW-0813">Transport</keyword>
<organism evidence="10 11">
    <name type="scientific">Rubellimicrobium aerolatum</name>
    <dbReference type="NCBI Taxonomy" id="490979"/>
    <lineage>
        <taxon>Bacteria</taxon>
        <taxon>Pseudomonadati</taxon>
        <taxon>Pseudomonadota</taxon>
        <taxon>Alphaproteobacteria</taxon>
        <taxon>Rhodobacterales</taxon>
        <taxon>Roseobacteraceae</taxon>
        <taxon>Rubellimicrobium</taxon>
    </lineage>
</organism>
<evidence type="ECO:0000256" key="4">
    <source>
        <dbReference type="ARBA" id="ARBA00022692"/>
    </source>
</evidence>
<keyword evidence="7" id="KW-0997">Cell inner membrane</keyword>
<evidence type="ECO:0000259" key="9">
    <source>
        <dbReference type="Pfam" id="PF04290"/>
    </source>
</evidence>
<keyword evidence="3" id="KW-1003">Cell membrane</keyword>
<keyword evidence="5 7" id="KW-1133">Transmembrane helix</keyword>
<dbReference type="EMBL" id="JBHSNA010000006">
    <property type="protein sequence ID" value="MFC5566619.1"/>
    <property type="molecule type" value="Genomic_DNA"/>
</dbReference>
<proteinExistence type="inferred from homology"/>
<feature type="region of interest" description="Disordered" evidence="8">
    <location>
        <begin position="1"/>
        <end position="31"/>
    </location>
</feature>
<keyword evidence="6 7" id="KW-0472">Membrane</keyword>